<dbReference type="EMBL" id="MU276798">
    <property type="protein sequence ID" value="KAI0037658.1"/>
    <property type="molecule type" value="Genomic_DNA"/>
</dbReference>
<reference evidence="1" key="1">
    <citation type="submission" date="2021-02" db="EMBL/GenBank/DDBJ databases">
        <authorList>
            <consortium name="DOE Joint Genome Institute"/>
            <person name="Ahrendt S."/>
            <person name="Looney B.P."/>
            <person name="Miyauchi S."/>
            <person name="Morin E."/>
            <person name="Drula E."/>
            <person name="Courty P.E."/>
            <person name="Chicoki N."/>
            <person name="Fauchery L."/>
            <person name="Kohler A."/>
            <person name="Kuo A."/>
            <person name="Labutti K."/>
            <person name="Pangilinan J."/>
            <person name="Lipzen A."/>
            <person name="Riley R."/>
            <person name="Andreopoulos W."/>
            <person name="He G."/>
            <person name="Johnson J."/>
            <person name="Barry K.W."/>
            <person name="Grigoriev I.V."/>
            <person name="Nagy L."/>
            <person name="Hibbett D."/>
            <person name="Henrissat B."/>
            <person name="Matheny P.B."/>
            <person name="Labbe J."/>
            <person name="Martin F."/>
        </authorList>
    </citation>
    <scope>NUCLEOTIDE SEQUENCE</scope>
    <source>
        <strain evidence="1">FP105234-sp</strain>
    </source>
</reference>
<reference evidence="1" key="2">
    <citation type="journal article" date="2022" name="New Phytol.">
        <title>Evolutionary transition to the ectomycorrhizal habit in the genomes of a hyperdiverse lineage of mushroom-forming fungi.</title>
        <authorList>
            <person name="Looney B."/>
            <person name="Miyauchi S."/>
            <person name="Morin E."/>
            <person name="Drula E."/>
            <person name="Courty P.E."/>
            <person name="Kohler A."/>
            <person name="Kuo A."/>
            <person name="LaButti K."/>
            <person name="Pangilinan J."/>
            <person name="Lipzen A."/>
            <person name="Riley R."/>
            <person name="Andreopoulos W."/>
            <person name="He G."/>
            <person name="Johnson J."/>
            <person name="Nolan M."/>
            <person name="Tritt A."/>
            <person name="Barry K.W."/>
            <person name="Grigoriev I.V."/>
            <person name="Nagy L.G."/>
            <person name="Hibbett D."/>
            <person name="Henrissat B."/>
            <person name="Matheny P.B."/>
            <person name="Labbe J."/>
            <person name="Martin F.M."/>
        </authorList>
    </citation>
    <scope>NUCLEOTIDE SEQUENCE</scope>
    <source>
        <strain evidence="1">FP105234-sp</strain>
    </source>
</reference>
<organism evidence="1 2">
    <name type="scientific">Auriscalpium vulgare</name>
    <dbReference type="NCBI Taxonomy" id="40419"/>
    <lineage>
        <taxon>Eukaryota</taxon>
        <taxon>Fungi</taxon>
        <taxon>Dikarya</taxon>
        <taxon>Basidiomycota</taxon>
        <taxon>Agaricomycotina</taxon>
        <taxon>Agaricomycetes</taxon>
        <taxon>Russulales</taxon>
        <taxon>Auriscalpiaceae</taxon>
        <taxon>Auriscalpium</taxon>
    </lineage>
</organism>
<name>A0ACB8R1I8_9AGAM</name>
<accession>A0ACB8R1I8</accession>
<evidence type="ECO:0000313" key="1">
    <source>
        <dbReference type="EMBL" id="KAI0037658.1"/>
    </source>
</evidence>
<gene>
    <name evidence="1" type="ORF">FA95DRAFT_1614008</name>
</gene>
<proteinExistence type="predicted"/>
<sequence>MSAETQNILPVTILNAFTDDLVGGNLAACVLLPPALFASILGAPLQAIAQSLNQPMTAFIAPLGANASAQTFSVHFFAPERESPLCGHATLAGASALFADRARVPAGVQALHFDTPRGGAEAGELRAVLARVLGTMPVVYMGKADAPYRGYVLVEVDTPLLGELELDVPALVALLDKKFAPGVAFESRVFCHGATQTLEDAVCGSAHALLAPYWAAKDALGPAFLAKQVSAAGDTCK</sequence>
<dbReference type="Proteomes" id="UP000814033">
    <property type="component" value="Unassembled WGS sequence"/>
</dbReference>
<evidence type="ECO:0000313" key="2">
    <source>
        <dbReference type="Proteomes" id="UP000814033"/>
    </source>
</evidence>
<protein>
    <submittedName>
        <fullName evidence="1">Diaminopimelate epimerase-like protein</fullName>
    </submittedName>
</protein>
<comment type="caution">
    <text evidence="1">The sequence shown here is derived from an EMBL/GenBank/DDBJ whole genome shotgun (WGS) entry which is preliminary data.</text>
</comment>
<keyword evidence="2" id="KW-1185">Reference proteome</keyword>